<feature type="region of interest" description="Disordered" evidence="2">
    <location>
        <begin position="17"/>
        <end position="65"/>
    </location>
</feature>
<dbReference type="EMBL" id="JXTC01000154">
    <property type="protein sequence ID" value="PON84967.1"/>
    <property type="molecule type" value="Genomic_DNA"/>
</dbReference>
<evidence type="ECO:0000256" key="1">
    <source>
        <dbReference type="SAM" id="Coils"/>
    </source>
</evidence>
<reference evidence="4" key="1">
    <citation type="submission" date="2016-06" db="EMBL/GenBank/DDBJ databases">
        <title>Parallel loss of symbiosis genes in relatives of nitrogen-fixing non-legume Parasponia.</title>
        <authorList>
            <person name="Van Velzen R."/>
            <person name="Holmer R."/>
            <person name="Bu F."/>
            <person name="Rutten L."/>
            <person name="Van Zeijl A."/>
            <person name="Liu W."/>
            <person name="Santuari L."/>
            <person name="Cao Q."/>
            <person name="Sharma T."/>
            <person name="Shen D."/>
            <person name="Roswanjaya Y."/>
            <person name="Wardhani T."/>
            <person name="Kalhor M.S."/>
            <person name="Jansen J."/>
            <person name="Van den Hoogen J."/>
            <person name="Gungor B."/>
            <person name="Hartog M."/>
            <person name="Hontelez J."/>
            <person name="Verver J."/>
            <person name="Yang W.-C."/>
            <person name="Schijlen E."/>
            <person name="Repin R."/>
            <person name="Schilthuizen M."/>
            <person name="Schranz E."/>
            <person name="Heidstra R."/>
            <person name="Miyata K."/>
            <person name="Fedorova E."/>
            <person name="Kohlen W."/>
            <person name="Bisseling T."/>
            <person name="Smit S."/>
            <person name="Geurts R."/>
        </authorList>
    </citation>
    <scope>NUCLEOTIDE SEQUENCE [LARGE SCALE GENOMIC DNA]</scope>
    <source>
        <strain evidence="4">cv. RG33-2</strain>
    </source>
</reference>
<keyword evidence="1" id="KW-0175">Coiled coil</keyword>
<name>A0A2P5EHE3_TREOI</name>
<evidence type="ECO:0000313" key="3">
    <source>
        <dbReference type="EMBL" id="PON84967.1"/>
    </source>
</evidence>
<dbReference type="OrthoDB" id="10308942at2759"/>
<feature type="compositionally biased region" description="Basic and acidic residues" evidence="2">
    <location>
        <begin position="17"/>
        <end position="32"/>
    </location>
</feature>
<dbReference type="Proteomes" id="UP000237000">
    <property type="component" value="Unassembled WGS sequence"/>
</dbReference>
<evidence type="ECO:0000313" key="4">
    <source>
        <dbReference type="Proteomes" id="UP000237000"/>
    </source>
</evidence>
<sequence>MAQEVVSRIRILEQEITELKNAKRRRENEAESSKTPTGGDDDHDHDQDQDQDQDRTSSVSSQEVKEMELWLKLEEERRSLKEKIREYKKQEIELQKQTLTDMGSVELVSEKAEAAEEGTDYYGTLHEFLDPWKDIATEGREDGEKTLWEWIRQLDQSNEEERLVFDSMKAVAVDLGMELSRRIVWYFLQFTNAEPKEIKERTKKLEQTVRCVSLEEEDSIVTERFVSVIKSVDRGIRIPKQNLEEVKDKKRKRAAEEPASEVRYGERDDYIFGSIFSMVLFLEAAFCSPCFSVMLEKEDLMALGEFLRESFKEKMSKLSWDMKPESSKDQNAERNELKEMFDLMIKEIWNKFDSLPGADQ</sequence>
<accession>A0A2P5EHE3</accession>
<proteinExistence type="predicted"/>
<comment type="caution">
    <text evidence="3">The sequence shown here is derived from an EMBL/GenBank/DDBJ whole genome shotgun (WGS) entry which is preliminary data.</text>
</comment>
<evidence type="ECO:0000256" key="2">
    <source>
        <dbReference type="SAM" id="MobiDB-lite"/>
    </source>
</evidence>
<dbReference type="AlphaFoldDB" id="A0A2P5EHE3"/>
<feature type="compositionally biased region" description="Basic and acidic residues" evidence="2">
    <location>
        <begin position="40"/>
        <end position="55"/>
    </location>
</feature>
<dbReference type="InParanoid" id="A0A2P5EHE3"/>
<keyword evidence="4" id="KW-1185">Reference proteome</keyword>
<gene>
    <name evidence="3" type="ORF">TorRG33x02_192190</name>
</gene>
<protein>
    <submittedName>
        <fullName evidence="3">Uncharacterized protein</fullName>
    </submittedName>
</protein>
<feature type="coiled-coil region" evidence="1">
    <location>
        <begin position="70"/>
        <end position="100"/>
    </location>
</feature>
<organism evidence="3 4">
    <name type="scientific">Trema orientale</name>
    <name type="common">Charcoal tree</name>
    <name type="synonym">Celtis orientalis</name>
    <dbReference type="NCBI Taxonomy" id="63057"/>
    <lineage>
        <taxon>Eukaryota</taxon>
        <taxon>Viridiplantae</taxon>
        <taxon>Streptophyta</taxon>
        <taxon>Embryophyta</taxon>
        <taxon>Tracheophyta</taxon>
        <taxon>Spermatophyta</taxon>
        <taxon>Magnoliopsida</taxon>
        <taxon>eudicotyledons</taxon>
        <taxon>Gunneridae</taxon>
        <taxon>Pentapetalae</taxon>
        <taxon>rosids</taxon>
        <taxon>fabids</taxon>
        <taxon>Rosales</taxon>
        <taxon>Cannabaceae</taxon>
        <taxon>Trema</taxon>
    </lineage>
</organism>